<dbReference type="OrthoDB" id="9802850at2759"/>
<evidence type="ECO:0000313" key="7">
    <source>
        <dbReference type="Ensembl" id="ENSSHAP00000006454.2"/>
    </source>
</evidence>
<evidence type="ECO:0000256" key="6">
    <source>
        <dbReference type="ARBA" id="ARBA00022737"/>
    </source>
</evidence>
<dbReference type="PROSITE" id="PS51450">
    <property type="entry name" value="LRR"/>
    <property type="match status" value="1"/>
</dbReference>
<evidence type="ECO:0000256" key="2">
    <source>
        <dbReference type="ARBA" id="ARBA00009552"/>
    </source>
</evidence>
<dbReference type="GeneTree" id="ENSGT01030000234531"/>
<dbReference type="AlphaFoldDB" id="G3VTE9"/>
<evidence type="ECO:0000256" key="3">
    <source>
        <dbReference type="ARBA" id="ARBA00014228"/>
    </source>
</evidence>
<dbReference type="InterPro" id="IPR032675">
    <property type="entry name" value="LRR_dom_sf"/>
</dbReference>
<dbReference type="InterPro" id="IPR001611">
    <property type="entry name" value="Leu-rich_rpt"/>
</dbReference>
<dbReference type="GeneID" id="116420720"/>
<protein>
    <recommendedName>
        <fullName evidence="3">Leucine-rich repeat-containing protein 14</fullName>
    </recommendedName>
</protein>
<dbReference type="eggNOG" id="ENOG502QWSJ">
    <property type="taxonomic scope" value="Eukaryota"/>
</dbReference>
<comment type="similarity">
    <text evidence="2">Belongs to the PRAME family. LRRC14 subfamily.</text>
</comment>
<keyword evidence="6" id="KW-0677">Repeat</keyword>
<comment type="subcellular location">
    <subcellularLocation>
        <location evidence="1">Cytoplasm</location>
    </subcellularLocation>
</comment>
<organism evidence="7 8">
    <name type="scientific">Sarcophilus harrisii</name>
    <name type="common">Tasmanian devil</name>
    <name type="synonym">Sarcophilus laniarius</name>
    <dbReference type="NCBI Taxonomy" id="9305"/>
    <lineage>
        <taxon>Eukaryota</taxon>
        <taxon>Metazoa</taxon>
        <taxon>Chordata</taxon>
        <taxon>Craniata</taxon>
        <taxon>Vertebrata</taxon>
        <taxon>Euteleostomi</taxon>
        <taxon>Mammalia</taxon>
        <taxon>Metatheria</taxon>
        <taxon>Dasyuromorphia</taxon>
        <taxon>Dasyuridae</taxon>
        <taxon>Sarcophilus</taxon>
    </lineage>
</organism>
<reference evidence="7" key="2">
    <citation type="submission" date="2025-08" db="UniProtKB">
        <authorList>
            <consortium name="Ensembl"/>
        </authorList>
    </citation>
    <scope>IDENTIFICATION</scope>
</reference>
<keyword evidence="8" id="KW-1185">Reference proteome</keyword>
<dbReference type="SUPFAM" id="SSF52047">
    <property type="entry name" value="RNI-like"/>
    <property type="match status" value="1"/>
</dbReference>
<evidence type="ECO:0000256" key="5">
    <source>
        <dbReference type="ARBA" id="ARBA00022614"/>
    </source>
</evidence>
<dbReference type="PANTHER" id="PTHR14224:SF9">
    <property type="entry name" value="LEUCINE-RICH REPEAT-CONTAINING PROTEIN 14"/>
    <property type="match status" value="1"/>
</dbReference>
<dbReference type="Gene3D" id="3.80.10.10">
    <property type="entry name" value="Ribonuclease Inhibitor"/>
    <property type="match status" value="1"/>
</dbReference>
<reference evidence="7" key="3">
    <citation type="submission" date="2025-09" db="UniProtKB">
        <authorList>
            <consortium name="Ensembl"/>
        </authorList>
    </citation>
    <scope>IDENTIFICATION</scope>
</reference>
<dbReference type="HOGENOM" id="CLU_039635_0_1_1"/>
<keyword evidence="5" id="KW-0433">Leucine-rich repeat</keyword>
<evidence type="ECO:0000313" key="8">
    <source>
        <dbReference type="Proteomes" id="UP000007648"/>
    </source>
</evidence>
<reference evidence="7 8" key="1">
    <citation type="journal article" date="2011" name="Proc. Natl. Acad. Sci. U.S.A.">
        <title>Genetic diversity and population structure of the endangered marsupial Sarcophilus harrisii (Tasmanian devil).</title>
        <authorList>
            <person name="Miller W."/>
            <person name="Hayes V.M."/>
            <person name="Ratan A."/>
            <person name="Petersen D.C."/>
            <person name="Wittekindt N.E."/>
            <person name="Miller J."/>
            <person name="Walenz B."/>
            <person name="Knight J."/>
            <person name="Qi J."/>
            <person name="Zhao F."/>
            <person name="Wang Q."/>
            <person name="Bedoya-Reina O.C."/>
            <person name="Katiyar N."/>
            <person name="Tomsho L.P."/>
            <person name="Kasson L.M."/>
            <person name="Hardie R.A."/>
            <person name="Woodbridge P."/>
            <person name="Tindall E.A."/>
            <person name="Bertelsen M.F."/>
            <person name="Dixon D."/>
            <person name="Pyecroft S."/>
            <person name="Helgen K.M."/>
            <person name="Lesk A.M."/>
            <person name="Pringle T.H."/>
            <person name="Patterson N."/>
            <person name="Zhang Y."/>
            <person name="Kreiss A."/>
            <person name="Woods G.M."/>
            <person name="Jones M.E."/>
            <person name="Schuster S.C."/>
        </authorList>
    </citation>
    <scope>NUCLEOTIDE SEQUENCE [LARGE SCALE GENOMIC DNA]</scope>
</reference>
<accession>G3VTE9</accession>
<dbReference type="InterPro" id="IPR050694">
    <property type="entry name" value="LRRC14/PRAME"/>
</dbReference>
<dbReference type="RefSeq" id="XP_031803197.1">
    <property type="nucleotide sequence ID" value="XM_031947337.1"/>
</dbReference>
<dbReference type="Pfam" id="PF13516">
    <property type="entry name" value="LRR_6"/>
    <property type="match status" value="1"/>
</dbReference>
<gene>
    <name evidence="7" type="primary">LOC116420720</name>
</gene>
<dbReference type="GO" id="GO:0005737">
    <property type="term" value="C:cytoplasm"/>
    <property type="evidence" value="ECO:0007669"/>
    <property type="project" value="UniProtKB-SubCell"/>
</dbReference>
<proteinExistence type="inferred from homology"/>
<dbReference type="PANTHER" id="PTHR14224">
    <property type="entry name" value="SIMILAR TO PREFERENTIALLY EXPRESSED ANTIGEN IN MELANOMA-LIKE 3"/>
    <property type="match status" value="1"/>
</dbReference>
<name>G3VTE9_SARHA</name>
<evidence type="ECO:0000256" key="1">
    <source>
        <dbReference type="ARBA" id="ARBA00004496"/>
    </source>
</evidence>
<sequence length="517" mass="60053">MYSLTYLSARQLVQDEEATCKLLEFMPRIMYIILFKVAFRENKKKLLCELVKMWPYSQLKFQQLLQTCWCWSWTSSEKCPECQWSVIHSESNRGKIDAIILGLMKYIRKVLMDDPQQLPNRRLRQLDMTGLFNERFIWNLRFVRLWTISVSRAHIHIFRQQATCDLGSQARNKETKVSLATFPMEALVNLLVDLHVEPSSEEFLKVALQDNVNSLLPVLCRDFYCTYDFAVKAEKFLPLLDPLALRRMDLIHSSITLGDIRWLVSQIISFQNLKSLKLPTFAEKGQWWKDPMLKANFDFLVEKLNQLRHLREIALRGICLSGQLEYLLGGLEYSLESLRLSSCSLTSKDLTYLSQSHHSSHLIKLDLEGNNITDQLDSFLKLLKSVSNSLRWLNVSMCRIKDADFYKILPYLYSCARLSHLGLYGNPLSGLSIFIFMKQCKSKLPKLKAVSVPVFPECGKDLLQYNRSPVLLQRPMGNEVFSSVMNKILQSSTIRQEAINQFNFSDSPEMGDYFELQ</sequence>
<keyword evidence="4" id="KW-0963">Cytoplasm</keyword>
<dbReference type="Ensembl" id="ENSSHAT00000006510.2">
    <property type="protein sequence ID" value="ENSSHAP00000006454.2"/>
    <property type="gene ID" value="ENSSHAG00000005618.2"/>
</dbReference>
<evidence type="ECO:0000256" key="4">
    <source>
        <dbReference type="ARBA" id="ARBA00022490"/>
    </source>
</evidence>
<dbReference type="InParanoid" id="G3VTE9"/>
<dbReference type="Proteomes" id="UP000007648">
    <property type="component" value="Unassembled WGS sequence"/>
</dbReference>
<dbReference type="KEGG" id="shr:116420720"/>